<protein>
    <submittedName>
        <fullName evidence="1">Uncharacterized protein</fullName>
    </submittedName>
</protein>
<dbReference type="GO" id="GO:0003824">
    <property type="term" value="F:catalytic activity"/>
    <property type="evidence" value="ECO:0007669"/>
    <property type="project" value="InterPro"/>
</dbReference>
<name>A0AAD4CCR3_ASPNN</name>
<dbReference type="EMBL" id="VCAU01000135">
    <property type="protein sequence ID" value="KAF9884079.1"/>
    <property type="molecule type" value="Genomic_DNA"/>
</dbReference>
<keyword evidence="2" id="KW-1185">Reference proteome</keyword>
<accession>A0AAD4CCR3</accession>
<proteinExistence type="predicted"/>
<dbReference type="Gene3D" id="3.40.50.1580">
    <property type="entry name" value="Nucleoside phosphorylase domain"/>
    <property type="match status" value="1"/>
</dbReference>
<reference evidence="1" key="2">
    <citation type="submission" date="2020-02" db="EMBL/GenBank/DDBJ databases">
        <authorList>
            <person name="Gilchrist C.L.M."/>
            <person name="Chooi Y.-H."/>
        </authorList>
    </citation>
    <scope>NUCLEOTIDE SEQUENCE</scope>
    <source>
        <strain evidence="1">MST-FP2251</strain>
    </source>
</reference>
<organism evidence="1 2">
    <name type="scientific">Aspergillus nanangensis</name>
    <dbReference type="NCBI Taxonomy" id="2582783"/>
    <lineage>
        <taxon>Eukaryota</taxon>
        <taxon>Fungi</taxon>
        <taxon>Dikarya</taxon>
        <taxon>Ascomycota</taxon>
        <taxon>Pezizomycotina</taxon>
        <taxon>Eurotiomycetes</taxon>
        <taxon>Eurotiomycetidae</taxon>
        <taxon>Eurotiales</taxon>
        <taxon>Aspergillaceae</taxon>
        <taxon>Aspergillus</taxon>
        <taxon>Aspergillus subgen. Circumdati</taxon>
    </lineage>
</organism>
<evidence type="ECO:0000313" key="2">
    <source>
        <dbReference type="Proteomes" id="UP001194746"/>
    </source>
</evidence>
<dbReference type="AlphaFoldDB" id="A0AAD4CCR3"/>
<dbReference type="Proteomes" id="UP001194746">
    <property type="component" value="Unassembled WGS sequence"/>
</dbReference>
<evidence type="ECO:0000313" key="1">
    <source>
        <dbReference type="EMBL" id="KAF9884079.1"/>
    </source>
</evidence>
<reference evidence="1" key="1">
    <citation type="journal article" date="2019" name="Beilstein J. Org. Chem.">
        <title>Nanangenines: drimane sesquiterpenoids as the dominant metabolite cohort of a novel Australian fungus, Aspergillus nanangensis.</title>
        <authorList>
            <person name="Lacey H.J."/>
            <person name="Gilchrist C.L.M."/>
            <person name="Crombie A."/>
            <person name="Kalaitzis J.A."/>
            <person name="Vuong D."/>
            <person name="Rutledge P.J."/>
            <person name="Turner P."/>
            <person name="Pitt J.I."/>
            <person name="Lacey E."/>
            <person name="Chooi Y.H."/>
            <person name="Piggott A.M."/>
        </authorList>
    </citation>
    <scope>NUCLEOTIDE SEQUENCE</scope>
    <source>
        <strain evidence="1">MST-FP2251</strain>
    </source>
</reference>
<gene>
    <name evidence="1" type="ORF">FE257_002309</name>
</gene>
<sequence length="222" mass="24217">MPAAAWLCLEVSVNLKMNLQECHVHVGDVVVAQKFAKTNPYGDHIEVDLLQTSGLLATTGMNTGQQWSLDQDIAVLIAKNTQWGGKCRRPAGDDVDKLDTIFTPRRHDKPASMVHRHGLVISNPTNPEHAESRDSIAGPGTFESASAVCFDHGQTAGLPLNKKKVVDEVSVLGVSNYCDGDTQKDRYIWRWHASMAAAACARKIVMRLATDTKQDGIAKEEG</sequence>
<dbReference type="GO" id="GO:0009116">
    <property type="term" value="P:nucleoside metabolic process"/>
    <property type="evidence" value="ECO:0007669"/>
    <property type="project" value="InterPro"/>
</dbReference>
<comment type="caution">
    <text evidence="1">The sequence shown here is derived from an EMBL/GenBank/DDBJ whole genome shotgun (WGS) entry which is preliminary data.</text>
</comment>
<dbReference type="InterPro" id="IPR035994">
    <property type="entry name" value="Nucleoside_phosphorylase_sf"/>
</dbReference>